<dbReference type="InterPro" id="IPR005650">
    <property type="entry name" value="BlaI_family"/>
</dbReference>
<accession>A0A220UEC0</accession>
<dbReference type="AlphaFoldDB" id="A0A220UEC0"/>
<proteinExistence type="inferred from homology"/>
<dbReference type="OrthoDB" id="9813987at2"/>
<keyword evidence="6" id="KW-1185">Reference proteome</keyword>
<dbReference type="KEGG" id="brv:CFK39_11195"/>
<dbReference type="Proteomes" id="UP000198398">
    <property type="component" value="Chromosome"/>
</dbReference>
<dbReference type="EMBL" id="CP022316">
    <property type="protein sequence ID" value="ASK66291.1"/>
    <property type="molecule type" value="Genomic_DNA"/>
</dbReference>
<keyword evidence="4" id="KW-0804">Transcription</keyword>
<dbReference type="GO" id="GO:0045892">
    <property type="term" value="P:negative regulation of DNA-templated transcription"/>
    <property type="evidence" value="ECO:0007669"/>
    <property type="project" value="InterPro"/>
</dbReference>
<organism evidence="5 6">
    <name type="scientific">Brachybacterium avium</name>
    <dbReference type="NCBI Taxonomy" id="2017485"/>
    <lineage>
        <taxon>Bacteria</taxon>
        <taxon>Bacillati</taxon>
        <taxon>Actinomycetota</taxon>
        <taxon>Actinomycetes</taxon>
        <taxon>Micrococcales</taxon>
        <taxon>Dermabacteraceae</taxon>
        <taxon>Brachybacterium</taxon>
    </lineage>
</organism>
<dbReference type="SUPFAM" id="SSF46785">
    <property type="entry name" value="Winged helix' DNA-binding domain"/>
    <property type="match status" value="1"/>
</dbReference>
<evidence type="ECO:0000256" key="3">
    <source>
        <dbReference type="ARBA" id="ARBA00023125"/>
    </source>
</evidence>
<dbReference type="Gene3D" id="6.10.140.850">
    <property type="match status" value="1"/>
</dbReference>
<comment type="similarity">
    <text evidence="1">Belongs to the BlaI transcriptional regulatory family.</text>
</comment>
<dbReference type="Gene3D" id="1.10.10.10">
    <property type="entry name" value="Winged helix-like DNA-binding domain superfamily/Winged helix DNA-binding domain"/>
    <property type="match status" value="1"/>
</dbReference>
<dbReference type="Pfam" id="PF03965">
    <property type="entry name" value="Penicillinase_R"/>
    <property type="match status" value="1"/>
</dbReference>
<evidence type="ECO:0000256" key="1">
    <source>
        <dbReference type="ARBA" id="ARBA00011046"/>
    </source>
</evidence>
<evidence type="ECO:0000313" key="6">
    <source>
        <dbReference type="Proteomes" id="UP000198398"/>
    </source>
</evidence>
<keyword evidence="2" id="KW-0805">Transcription regulation</keyword>
<evidence type="ECO:0000256" key="4">
    <source>
        <dbReference type="ARBA" id="ARBA00023163"/>
    </source>
</evidence>
<evidence type="ECO:0000313" key="5">
    <source>
        <dbReference type="EMBL" id="ASK66291.1"/>
    </source>
</evidence>
<gene>
    <name evidence="5" type="ORF">CFK39_11195</name>
</gene>
<dbReference type="RefSeq" id="WP_089065532.1">
    <property type="nucleotide sequence ID" value="NZ_CP022316.1"/>
</dbReference>
<dbReference type="InterPro" id="IPR036390">
    <property type="entry name" value="WH_DNA-bd_sf"/>
</dbReference>
<protein>
    <submittedName>
        <fullName evidence="5">MarR family transcriptional regulator</fullName>
    </submittedName>
</protein>
<reference evidence="6" key="1">
    <citation type="submission" date="2017-07" db="EMBL/GenBank/DDBJ databases">
        <title>Brachybacterium sp. VR2415.</title>
        <authorList>
            <person name="Tak E.J."/>
            <person name="Bae J.-W."/>
        </authorList>
    </citation>
    <scope>NUCLEOTIDE SEQUENCE [LARGE SCALE GENOMIC DNA]</scope>
    <source>
        <strain evidence="6">VR2415</strain>
    </source>
</reference>
<dbReference type="InterPro" id="IPR036388">
    <property type="entry name" value="WH-like_DNA-bd_sf"/>
</dbReference>
<name>A0A220UEC0_9MICO</name>
<sequence length="137" mass="15223">MSGTEDSRPFQQVRLGTLEQQVMEQLWEHEELTIRELISGLGDHHAYTTIATVLSNLGRKDLVSGCRVGRSVRYRPRHPRSEHAARLMEQALSSSNDRSASILRFVKGMDDREAALLREYLNGHDGTGAPDPGSAPA</sequence>
<keyword evidence="3" id="KW-0238">DNA-binding</keyword>
<dbReference type="GO" id="GO:0003677">
    <property type="term" value="F:DNA binding"/>
    <property type="evidence" value="ECO:0007669"/>
    <property type="project" value="UniProtKB-KW"/>
</dbReference>
<evidence type="ECO:0000256" key="2">
    <source>
        <dbReference type="ARBA" id="ARBA00023015"/>
    </source>
</evidence>